<reference evidence="1" key="1">
    <citation type="submission" date="2021-05" db="EMBL/GenBank/DDBJ databases">
        <authorList>
            <person name="Scholz U."/>
            <person name="Mascher M."/>
            <person name="Fiebig A."/>
        </authorList>
    </citation>
    <scope>NUCLEOTIDE SEQUENCE [LARGE SCALE GENOMIC DNA]</scope>
</reference>
<organism evidence="1 2">
    <name type="scientific">Avena sativa</name>
    <name type="common">Oat</name>
    <dbReference type="NCBI Taxonomy" id="4498"/>
    <lineage>
        <taxon>Eukaryota</taxon>
        <taxon>Viridiplantae</taxon>
        <taxon>Streptophyta</taxon>
        <taxon>Embryophyta</taxon>
        <taxon>Tracheophyta</taxon>
        <taxon>Spermatophyta</taxon>
        <taxon>Magnoliopsida</taxon>
        <taxon>Liliopsida</taxon>
        <taxon>Poales</taxon>
        <taxon>Poaceae</taxon>
        <taxon>BOP clade</taxon>
        <taxon>Pooideae</taxon>
        <taxon>Poodae</taxon>
        <taxon>Poeae</taxon>
        <taxon>Poeae Chloroplast Group 1 (Aveneae type)</taxon>
        <taxon>Aveninae</taxon>
        <taxon>Avena</taxon>
    </lineage>
</organism>
<protein>
    <submittedName>
        <fullName evidence="1">Uncharacterized protein</fullName>
    </submittedName>
</protein>
<evidence type="ECO:0000313" key="1">
    <source>
        <dbReference type="EnsemblPlants" id="AVESA.00010b.r2.3AG0406850.2.CDS"/>
    </source>
</evidence>
<name>A0ACD5VE51_AVESA</name>
<dbReference type="Proteomes" id="UP001732700">
    <property type="component" value="Chromosome 3A"/>
</dbReference>
<keyword evidence="2" id="KW-1185">Reference proteome</keyword>
<accession>A0ACD5VE51</accession>
<dbReference type="EnsemblPlants" id="AVESA.00010b.r2.3AG0406850.2">
    <property type="protein sequence ID" value="AVESA.00010b.r2.3AG0406850.2.CDS"/>
    <property type="gene ID" value="AVESA.00010b.r2.3AG0406850"/>
</dbReference>
<evidence type="ECO:0000313" key="2">
    <source>
        <dbReference type="Proteomes" id="UP001732700"/>
    </source>
</evidence>
<reference evidence="1" key="2">
    <citation type="submission" date="2025-09" db="UniProtKB">
        <authorList>
            <consortium name="EnsemblPlants"/>
        </authorList>
    </citation>
    <scope>IDENTIFICATION</scope>
</reference>
<sequence>MFLRMQESIMKMGPCGGNGGGGRDMDPRSVDRIVGVIIHHGDTIDSVSVIYEDNGLEQQTGKWGGGGGGRSEIRLGTNEYFTGVQGHVGQFEGNTVVRSLTFASNLLSFGPYGREEGTPFTLPAAGGKIVGFHARSGIYLDAFGTYVKKD</sequence>
<proteinExistence type="predicted"/>